<dbReference type="EMBL" id="UYYB01095772">
    <property type="protein sequence ID" value="VDM75742.1"/>
    <property type="molecule type" value="Genomic_DNA"/>
</dbReference>
<keyword evidence="1" id="KW-0812">Transmembrane</keyword>
<sequence length="180" mass="21111">VQCKENQRPWCDNKLRDKSRTVHTNNQRLENQAMELCFLAIMFFTLGNVGVVKLGGAWLNIDGRRLTSRFRRSFLLDRWNISSFFEGKREDEWLDILQMLLLLTLLSQVYMVASLSEVYSYQSPRRCANDTEIIDHLLLDTALHYNKHKLPSNPVDVRIEMWVQEVTSVSELTQDFEIGK</sequence>
<keyword evidence="1" id="KW-0472">Membrane</keyword>
<reference evidence="2 3" key="1">
    <citation type="submission" date="2018-11" db="EMBL/GenBank/DDBJ databases">
        <authorList>
            <consortium name="Pathogen Informatics"/>
        </authorList>
    </citation>
    <scope>NUCLEOTIDE SEQUENCE [LARGE SCALE GENOMIC DNA]</scope>
</reference>
<dbReference type="Gene3D" id="2.70.170.10">
    <property type="entry name" value="Neurotransmitter-gated ion-channel ligand-binding domain"/>
    <property type="match status" value="1"/>
</dbReference>
<gene>
    <name evidence="2" type="ORF">SVUK_LOCUS10740</name>
</gene>
<evidence type="ECO:0008006" key="4">
    <source>
        <dbReference type="Google" id="ProtNLM"/>
    </source>
</evidence>
<dbReference type="OrthoDB" id="8890589at2759"/>
<feature type="non-terminal residue" evidence="2">
    <location>
        <position position="1"/>
    </location>
</feature>
<keyword evidence="1" id="KW-1133">Transmembrane helix</keyword>
<evidence type="ECO:0000256" key="1">
    <source>
        <dbReference type="SAM" id="Phobius"/>
    </source>
</evidence>
<dbReference type="SUPFAM" id="SSF63712">
    <property type="entry name" value="Nicotinic receptor ligand binding domain-like"/>
    <property type="match status" value="1"/>
</dbReference>
<dbReference type="AlphaFoldDB" id="A0A3P7L8P4"/>
<feature type="transmembrane region" description="Helical" evidence="1">
    <location>
        <begin position="36"/>
        <end position="59"/>
    </location>
</feature>
<feature type="transmembrane region" description="Helical" evidence="1">
    <location>
        <begin position="96"/>
        <end position="116"/>
    </location>
</feature>
<name>A0A3P7L8P4_STRVU</name>
<organism evidence="2 3">
    <name type="scientific">Strongylus vulgaris</name>
    <name type="common">Blood worm</name>
    <dbReference type="NCBI Taxonomy" id="40348"/>
    <lineage>
        <taxon>Eukaryota</taxon>
        <taxon>Metazoa</taxon>
        <taxon>Ecdysozoa</taxon>
        <taxon>Nematoda</taxon>
        <taxon>Chromadorea</taxon>
        <taxon>Rhabditida</taxon>
        <taxon>Rhabditina</taxon>
        <taxon>Rhabditomorpha</taxon>
        <taxon>Strongyloidea</taxon>
        <taxon>Strongylidae</taxon>
        <taxon>Strongylus</taxon>
    </lineage>
</organism>
<proteinExistence type="predicted"/>
<keyword evidence="3" id="KW-1185">Reference proteome</keyword>
<protein>
    <recommendedName>
        <fullName evidence="4">Neurotransmitter-gated ion-channel ligand-binding domain-containing protein</fullName>
    </recommendedName>
</protein>
<dbReference type="Proteomes" id="UP000270094">
    <property type="component" value="Unassembled WGS sequence"/>
</dbReference>
<dbReference type="GO" id="GO:0016020">
    <property type="term" value="C:membrane"/>
    <property type="evidence" value="ECO:0007669"/>
    <property type="project" value="InterPro"/>
</dbReference>
<dbReference type="InterPro" id="IPR036734">
    <property type="entry name" value="Neur_chan_lig-bd_sf"/>
</dbReference>
<evidence type="ECO:0000313" key="2">
    <source>
        <dbReference type="EMBL" id="VDM75742.1"/>
    </source>
</evidence>
<dbReference type="GO" id="GO:0005230">
    <property type="term" value="F:extracellular ligand-gated monoatomic ion channel activity"/>
    <property type="evidence" value="ECO:0007669"/>
    <property type="project" value="InterPro"/>
</dbReference>
<evidence type="ECO:0000313" key="3">
    <source>
        <dbReference type="Proteomes" id="UP000270094"/>
    </source>
</evidence>
<accession>A0A3P7L8P4</accession>